<accession>F2NKZ7</accession>
<dbReference type="OrthoDB" id="32868at2"/>
<protein>
    <submittedName>
        <fullName evidence="1">Transcriptional regulator, MerR family</fullName>
    </submittedName>
</protein>
<gene>
    <name evidence="1" type="ordered locus">Marky_0434</name>
</gene>
<keyword evidence="2" id="KW-1185">Reference proteome</keyword>
<proteinExistence type="predicted"/>
<dbReference type="Proteomes" id="UP000007030">
    <property type="component" value="Chromosome"/>
</dbReference>
<name>F2NKZ7_MARHT</name>
<dbReference type="EMBL" id="CP002630">
    <property type="protein sequence ID" value="AEB11186.1"/>
    <property type="molecule type" value="Genomic_DNA"/>
</dbReference>
<organism evidence="1 2">
    <name type="scientific">Marinithermus hydrothermalis (strain DSM 14884 / JCM 11576 / T1)</name>
    <dbReference type="NCBI Taxonomy" id="869210"/>
    <lineage>
        <taxon>Bacteria</taxon>
        <taxon>Thermotogati</taxon>
        <taxon>Deinococcota</taxon>
        <taxon>Deinococci</taxon>
        <taxon>Thermales</taxon>
        <taxon>Thermaceae</taxon>
        <taxon>Marinithermus</taxon>
    </lineage>
</organism>
<evidence type="ECO:0000313" key="2">
    <source>
        <dbReference type="Proteomes" id="UP000007030"/>
    </source>
</evidence>
<dbReference type="STRING" id="869210.Marky_0434"/>
<evidence type="ECO:0000313" key="1">
    <source>
        <dbReference type="EMBL" id="AEB11186.1"/>
    </source>
</evidence>
<dbReference type="Gene3D" id="1.10.1660.10">
    <property type="match status" value="1"/>
</dbReference>
<reference evidence="1 2" key="1">
    <citation type="journal article" date="2012" name="Stand. Genomic Sci.">
        <title>Complete genome sequence of the aerobic, heterotroph Marinithermus hydrothermalis type strain (T1(T)) from a deep-sea hydrothermal vent chimney.</title>
        <authorList>
            <person name="Copeland A."/>
            <person name="Gu W."/>
            <person name="Yasawong M."/>
            <person name="Lapidus A."/>
            <person name="Lucas S."/>
            <person name="Deshpande S."/>
            <person name="Pagani I."/>
            <person name="Tapia R."/>
            <person name="Cheng J.F."/>
            <person name="Goodwin L.A."/>
            <person name="Pitluck S."/>
            <person name="Liolios K."/>
            <person name="Ivanova N."/>
            <person name="Mavromatis K."/>
            <person name="Mikhailova N."/>
            <person name="Pati A."/>
            <person name="Chen A."/>
            <person name="Palaniappan K."/>
            <person name="Land M."/>
            <person name="Pan C."/>
            <person name="Brambilla E.M."/>
            <person name="Rohde M."/>
            <person name="Tindall B.J."/>
            <person name="Sikorski J."/>
            <person name="Goker M."/>
            <person name="Detter J.C."/>
            <person name="Bristow J."/>
            <person name="Eisen J.A."/>
            <person name="Markowitz V."/>
            <person name="Hugenholtz P."/>
            <person name="Kyrpides N.C."/>
            <person name="Klenk H.P."/>
            <person name="Woyke T."/>
        </authorList>
    </citation>
    <scope>NUCLEOTIDE SEQUENCE [LARGE SCALE GENOMIC DNA]</scope>
    <source>
        <strain evidence="2">DSM 14884 / JCM 11576 / T1</strain>
    </source>
</reference>
<sequence length="80" mass="9257">MLVRSERYGMGFLEAQGLSRAALEAYVELGFVEPLEWCGEWYFSREDVERLFRAERIRRDLGVNLVGSVLVVEILERFGA</sequence>
<dbReference type="eggNOG" id="COG0789">
    <property type="taxonomic scope" value="Bacteria"/>
</dbReference>
<dbReference type="AlphaFoldDB" id="F2NKZ7"/>
<dbReference type="Pfam" id="PF13591">
    <property type="entry name" value="MerR_2"/>
    <property type="match status" value="1"/>
</dbReference>
<dbReference type="RefSeq" id="WP_013703239.1">
    <property type="nucleotide sequence ID" value="NC_015387.1"/>
</dbReference>
<dbReference type="HOGENOM" id="CLU_2585537_0_0_0"/>
<dbReference type="KEGG" id="mhd:Marky_0434"/>